<dbReference type="VEuPathDB" id="FungiDB:HZS61_004462"/>
<comment type="caution">
    <text evidence="2">The sequence shown here is derived from an EMBL/GenBank/DDBJ whole genome shotgun (WGS) entry which is preliminary data.</text>
</comment>
<feature type="region of interest" description="Disordered" evidence="1">
    <location>
        <begin position="352"/>
        <end position="415"/>
    </location>
</feature>
<dbReference type="VEuPathDB" id="FungiDB:FOMG_19598"/>
<evidence type="ECO:0000313" key="3">
    <source>
        <dbReference type="Proteomes" id="UP000285084"/>
    </source>
</evidence>
<proteinExistence type="predicted"/>
<evidence type="ECO:0000256" key="1">
    <source>
        <dbReference type="SAM" id="MobiDB-lite"/>
    </source>
</evidence>
<organism evidence="2 3">
    <name type="scientific">Fusarium oxysporum</name>
    <name type="common">Fusarium vascular wilt</name>
    <dbReference type="NCBI Taxonomy" id="5507"/>
    <lineage>
        <taxon>Eukaryota</taxon>
        <taxon>Fungi</taxon>
        <taxon>Dikarya</taxon>
        <taxon>Ascomycota</taxon>
        <taxon>Pezizomycotina</taxon>
        <taxon>Sordariomycetes</taxon>
        <taxon>Hypocreomycetidae</taxon>
        <taxon>Hypocreales</taxon>
        <taxon>Nectriaceae</taxon>
        <taxon>Fusarium</taxon>
        <taxon>Fusarium oxysporum species complex</taxon>
    </lineage>
</organism>
<reference evidence="2 3" key="1">
    <citation type="journal article" date="2018" name="Sci. Rep.">
        <title>Characterisation of pathogen-specific regions and novel effector candidates in Fusarium oxysporum f. sp. cepae.</title>
        <authorList>
            <person name="Armitage A.D."/>
            <person name="Taylor A."/>
            <person name="Sobczyk M.K."/>
            <person name="Baxter L."/>
            <person name="Greenfield B.P."/>
            <person name="Bates H.J."/>
            <person name="Wilson F."/>
            <person name="Jackson A.C."/>
            <person name="Ott S."/>
            <person name="Harrison R.J."/>
            <person name="Clarkson J.P."/>
        </authorList>
    </citation>
    <scope>NUCLEOTIDE SEQUENCE [LARGE SCALE GENOMIC DNA]</scope>
    <source>
        <strain evidence="2 3">Fo_A13</strain>
    </source>
</reference>
<dbReference type="AlphaFoldDB" id="A0A420M9V1"/>
<feature type="region of interest" description="Disordered" evidence="1">
    <location>
        <begin position="64"/>
        <end position="93"/>
    </location>
</feature>
<evidence type="ECO:0000313" key="2">
    <source>
        <dbReference type="EMBL" id="RKK63829.1"/>
    </source>
</evidence>
<dbReference type="Proteomes" id="UP000285084">
    <property type="component" value="Unassembled WGS sequence"/>
</dbReference>
<protein>
    <submittedName>
        <fullName evidence="2">Uncharacterized protein</fullName>
    </submittedName>
</protein>
<feature type="compositionally biased region" description="Acidic residues" evidence="1">
    <location>
        <begin position="374"/>
        <end position="398"/>
    </location>
</feature>
<dbReference type="VEuPathDB" id="FungiDB:FOZG_17708"/>
<feature type="compositionally biased region" description="Basic and acidic residues" evidence="1">
    <location>
        <begin position="74"/>
        <end position="88"/>
    </location>
</feature>
<dbReference type="VEuPathDB" id="FungiDB:FOMG_19290"/>
<sequence length="624" mass="69901">MANNTLLDNLQLFFDTSARLLICTRETCKFALSNGPSRVTTHLRDKHNISTEARKGLNQLLKSLSPAPLEPDDASPRADGSAEHDKLSARPRRRRDLDQQFEYVYLQTWTTGSTRKYWIIKRGGSMVRQIDSPAVQAHVHGVLTREFSREQPPGVMTAAPPAQPADMTAFPLQTPWLDRTGWDRTYSSKGRREVLAALTRTFTSPGGREYYIGHGQQYGLDGDLVSPGEDEDRIACLVRLVDVMMRRCEETARRTSRHMLCWLRSTQASSIYSKPFTLVQPTSSTKYRLLLKRCLAMILRIYRLPHDKRLQVTGLALTRKQLQFLNAIWNHGAFTDLAALEELAGRYKHPAGHAPAAVAGRGDCSQSANGDVGDNNEEEEEEDSEEDDMGEEEEEDNAEDHSEEGGGGANQQEEDRGFTTWLKGLGEITDDDQYDIEVEAGAVPGSPEELVELIFGLTLALATQPVVSGQPQTTALVYFSGILGFSSSPGGSAFLPARSYTSNLSGLIYILRLVFLEYALPLHAYPTLDIERRPRVGQLERLQSIRRRYMVMESQSPMEELLSLRNYGQVIARTDTPPHLLRWSDNGQVVSLGDEISVSMSQFRRLLEHFIKEAATLCNEMMFA</sequence>
<name>A0A420M9V1_FUSOX</name>
<gene>
    <name evidence="2" type="ORF">BFJ69_g16882</name>
</gene>
<dbReference type="VEuPathDB" id="FungiDB:FOXG_06955"/>
<dbReference type="EMBL" id="MRCX01000573">
    <property type="protein sequence ID" value="RKK63829.1"/>
    <property type="molecule type" value="Genomic_DNA"/>
</dbReference>
<accession>A0A420M9V1</accession>